<keyword evidence="3" id="KW-1185">Reference proteome</keyword>
<gene>
    <name evidence="2" type="ORF">SAMN00790413_04785</name>
</gene>
<evidence type="ECO:0000313" key="3">
    <source>
        <dbReference type="Proteomes" id="UP000192582"/>
    </source>
</evidence>
<accession>A0A1W1UMC4</accession>
<name>A0A1W1UMC4_9DEIO</name>
<dbReference type="EMBL" id="FWWU01000005">
    <property type="protein sequence ID" value="SMB81951.1"/>
    <property type="molecule type" value="Genomic_DNA"/>
</dbReference>
<protein>
    <submittedName>
        <fullName evidence="2">Uncharacterized protein</fullName>
    </submittedName>
</protein>
<dbReference type="AlphaFoldDB" id="A0A1W1UMC4"/>
<proteinExistence type="predicted"/>
<organism evidence="2 3">
    <name type="scientific">Deinococcus hopiensis KR-140</name>
    <dbReference type="NCBI Taxonomy" id="695939"/>
    <lineage>
        <taxon>Bacteria</taxon>
        <taxon>Thermotogati</taxon>
        <taxon>Deinococcota</taxon>
        <taxon>Deinococci</taxon>
        <taxon>Deinococcales</taxon>
        <taxon>Deinococcaceae</taxon>
        <taxon>Deinococcus</taxon>
    </lineage>
</organism>
<evidence type="ECO:0000313" key="2">
    <source>
        <dbReference type="EMBL" id="SMB81951.1"/>
    </source>
</evidence>
<evidence type="ECO:0000256" key="1">
    <source>
        <dbReference type="SAM" id="MobiDB-lite"/>
    </source>
</evidence>
<feature type="region of interest" description="Disordered" evidence="1">
    <location>
        <begin position="41"/>
        <end position="62"/>
    </location>
</feature>
<reference evidence="2 3" key="1">
    <citation type="submission" date="2017-04" db="EMBL/GenBank/DDBJ databases">
        <authorList>
            <person name="Afonso C.L."/>
            <person name="Miller P.J."/>
            <person name="Scott M.A."/>
            <person name="Spackman E."/>
            <person name="Goraichik I."/>
            <person name="Dimitrov K.M."/>
            <person name="Suarez D.L."/>
            <person name="Swayne D.E."/>
        </authorList>
    </citation>
    <scope>NUCLEOTIDE SEQUENCE [LARGE SCALE GENOMIC DNA]</scope>
    <source>
        <strain evidence="2 3">KR-140</strain>
    </source>
</reference>
<dbReference type="STRING" id="695939.SAMN00790413_04785"/>
<dbReference type="Proteomes" id="UP000192582">
    <property type="component" value="Unassembled WGS sequence"/>
</dbReference>
<sequence length="62" mass="6921">MAARKERLEVIAQWIGDNPVTVTKVYLHVFKQDTAMPTLGLLSRPDVSETTDEAPEQSPLPE</sequence>